<dbReference type="Gene3D" id="1.10.10.60">
    <property type="entry name" value="Homeodomain-like"/>
    <property type="match status" value="1"/>
</dbReference>
<feature type="compositionally biased region" description="Polar residues" evidence="3">
    <location>
        <begin position="553"/>
        <end position="576"/>
    </location>
</feature>
<evidence type="ECO:0000259" key="4">
    <source>
        <dbReference type="Pfam" id="PF04218"/>
    </source>
</evidence>
<proteinExistence type="predicted"/>
<feature type="region of interest" description="Disordered" evidence="3">
    <location>
        <begin position="347"/>
        <end position="369"/>
    </location>
</feature>
<feature type="region of interest" description="Disordered" evidence="3">
    <location>
        <begin position="481"/>
        <end position="579"/>
    </location>
</feature>
<dbReference type="Proteomes" id="UP000046393">
    <property type="component" value="Unplaced"/>
</dbReference>
<feature type="domain" description="HTH psq-type" evidence="4">
    <location>
        <begin position="81"/>
        <end position="133"/>
    </location>
</feature>
<protein>
    <submittedName>
        <fullName evidence="6">HTH psq-type domain-containing protein</fullName>
    </submittedName>
</protein>
<feature type="coiled-coil region" evidence="2">
    <location>
        <begin position="687"/>
        <end position="721"/>
    </location>
</feature>
<dbReference type="AlphaFoldDB" id="A0A158R5H2"/>
<organism evidence="5 6">
    <name type="scientific">Syphacia muris</name>
    <dbReference type="NCBI Taxonomy" id="451379"/>
    <lineage>
        <taxon>Eukaryota</taxon>
        <taxon>Metazoa</taxon>
        <taxon>Ecdysozoa</taxon>
        <taxon>Nematoda</taxon>
        <taxon>Chromadorea</taxon>
        <taxon>Rhabditida</taxon>
        <taxon>Spirurina</taxon>
        <taxon>Oxyuridomorpha</taxon>
        <taxon>Oxyuroidea</taxon>
        <taxon>Oxyuridae</taxon>
        <taxon>Syphacia</taxon>
    </lineage>
</organism>
<keyword evidence="2" id="KW-0175">Coiled coil</keyword>
<feature type="compositionally biased region" description="Low complexity" evidence="3">
    <location>
        <begin position="350"/>
        <end position="367"/>
    </location>
</feature>
<name>A0A158R5H2_9BILA</name>
<evidence type="ECO:0000313" key="5">
    <source>
        <dbReference type="Proteomes" id="UP000046393"/>
    </source>
</evidence>
<dbReference type="STRING" id="451379.A0A158R5H2"/>
<feature type="compositionally biased region" description="Polar residues" evidence="3">
    <location>
        <begin position="1"/>
        <end position="17"/>
    </location>
</feature>
<dbReference type="Pfam" id="PF04218">
    <property type="entry name" value="CENP-B_N"/>
    <property type="match status" value="1"/>
</dbReference>
<feature type="compositionally biased region" description="Acidic residues" evidence="3">
    <location>
        <begin position="491"/>
        <end position="505"/>
    </location>
</feature>
<evidence type="ECO:0000256" key="1">
    <source>
        <dbReference type="ARBA" id="ARBA00004123"/>
    </source>
</evidence>
<reference evidence="6" key="1">
    <citation type="submission" date="2016-04" db="UniProtKB">
        <authorList>
            <consortium name="WormBaseParasite"/>
        </authorList>
    </citation>
    <scope>IDENTIFICATION</scope>
</reference>
<dbReference type="Gene3D" id="3.30.160.60">
    <property type="entry name" value="Classic Zinc Finger"/>
    <property type="match status" value="1"/>
</dbReference>
<dbReference type="WBParaSite" id="SMUV_0000680001-mRNA-1">
    <property type="protein sequence ID" value="SMUV_0000680001-mRNA-1"/>
    <property type="gene ID" value="SMUV_0000680001"/>
</dbReference>
<dbReference type="InterPro" id="IPR009057">
    <property type="entry name" value="Homeodomain-like_sf"/>
</dbReference>
<accession>A0A158R5H2</accession>
<comment type="subcellular location">
    <subcellularLocation>
        <location evidence="1">Nucleus</location>
    </subcellularLocation>
</comment>
<evidence type="ECO:0000256" key="3">
    <source>
        <dbReference type="SAM" id="MobiDB-lite"/>
    </source>
</evidence>
<dbReference type="InterPro" id="IPR007889">
    <property type="entry name" value="HTH_Psq"/>
</dbReference>
<evidence type="ECO:0000313" key="6">
    <source>
        <dbReference type="WBParaSite" id="SMUV_0000680001-mRNA-1"/>
    </source>
</evidence>
<sequence length="751" mass="80831">MATSLLIPAQQSTSNSGGVFAEHSTHSPPAASTAESSVVDRVLDTSGEQISAASVTPVSDATISATTTMTNVTAVIERRKKKPYKELTLEEKVQLIRLAEENAGMSQASIAEKYAIAKSNVCRILQRKHEYLRAYESAGFAGSRKRKLRGDPEIHCNNNNNMNHSNNSCNNNGNMNSNSISNTISININTGSGNVNTGTSVGQQQSAVSNSTSTTTATAAVAGAAATTVATSIPTAAVINASAAGLNLPLSSITATNYYDPLAGYSSKADRDDLAVGLLSTAALDNRFGNETLRAHMYKQHQISRMFMCRCCNWAFPDKTSLHMHMQAKEEGKNISVPVIGKGNPPLQASSTTTGTTLNGSGNSTPTLHVPQPRAPGHNPFAPLQLHSLAGLPAHQPLTIADPNSLQNAAASLFPQMALLRGTSTTPTDDLLAKLRERLMLNNLVAQSGLGLAAAAWLANFPKVDQPDVSTLMDTTTAACPKEDETVVSVPEEEDEINVENEGDEEMHVEQSRSTSDEQIDVDNVADCKTQNELDEPSEELNSKEEKQPEVISRSSDSGHSPFGSATSDSTESTHPSEVMPALRSAISSSLFMMKPSNINQSSHTNFNDTILNITAEQNSIDQVDGHESHISPSDTCSISPPSDNGRKCYECSVHKGKLAVAENRCRYLESRTATLQSEIVRLSTRLTVSETTANQYEQENRILREQNEILQRKLLKCQEMTLTFMQGEQPANAQAVTIYLNDILKTAFLH</sequence>
<feature type="region of interest" description="Disordered" evidence="3">
    <location>
        <begin position="1"/>
        <end position="35"/>
    </location>
</feature>
<evidence type="ECO:0000256" key="2">
    <source>
        <dbReference type="SAM" id="Coils"/>
    </source>
</evidence>
<dbReference type="SUPFAM" id="SSF46689">
    <property type="entry name" value="Homeodomain-like"/>
    <property type="match status" value="1"/>
</dbReference>
<dbReference type="GO" id="GO:0005634">
    <property type="term" value="C:nucleus"/>
    <property type="evidence" value="ECO:0007669"/>
    <property type="project" value="UniProtKB-SubCell"/>
</dbReference>
<dbReference type="GO" id="GO:0003677">
    <property type="term" value="F:DNA binding"/>
    <property type="evidence" value="ECO:0007669"/>
    <property type="project" value="InterPro"/>
</dbReference>
<keyword evidence="5" id="KW-1185">Reference proteome</keyword>